<name>A0A1B2EAC2_9HYPH</name>
<reference evidence="8" key="1">
    <citation type="submission" date="2016-07" db="EMBL/GenBank/DDBJ databases">
        <title>Microvirga ossetica sp. nov. a new species of rhizobia isolated from root nodules of the legume species Vicia alpestris Steven originated from North Ossetia region in the Caucasus.</title>
        <authorList>
            <person name="Safronova V.I."/>
            <person name="Kuznetsova I.G."/>
            <person name="Sazanova A.L."/>
            <person name="Belimov A."/>
            <person name="Andronov E."/>
            <person name="Osledkin Y.S."/>
            <person name="Onishchuk O.P."/>
            <person name="Kurchak O.N."/>
            <person name="Shaposhnikov A.I."/>
            <person name="Willems A."/>
            <person name="Tikhonovich I.A."/>
        </authorList>
    </citation>
    <scope>NUCLEOTIDE SEQUENCE [LARGE SCALE GENOMIC DNA]</scope>
    <source>
        <strain evidence="8">V5/3M</strain>
    </source>
</reference>
<feature type="transmembrane region" description="Helical" evidence="6">
    <location>
        <begin position="103"/>
        <end position="125"/>
    </location>
</feature>
<dbReference type="GO" id="GO:0016020">
    <property type="term" value="C:membrane"/>
    <property type="evidence" value="ECO:0007669"/>
    <property type="project" value="UniProtKB-SubCell"/>
</dbReference>
<feature type="transmembrane region" description="Helical" evidence="6">
    <location>
        <begin position="47"/>
        <end position="67"/>
    </location>
</feature>
<keyword evidence="4 6" id="KW-1133">Transmembrane helix</keyword>
<dbReference type="SUPFAM" id="SSF103481">
    <property type="entry name" value="Multidrug resistance efflux transporter EmrE"/>
    <property type="match status" value="2"/>
</dbReference>
<feature type="transmembrane region" description="Helical" evidence="6">
    <location>
        <begin position="243"/>
        <end position="262"/>
    </location>
</feature>
<comment type="similarity">
    <text evidence="2">Belongs to the drug/metabolite transporter (DMT) superfamily. 10 TMS drug/metabolite exporter (DME) (TC 2.A.7.3) family.</text>
</comment>
<dbReference type="OrthoDB" id="9815809at2"/>
<keyword evidence="5 6" id="KW-0472">Membrane</keyword>
<dbReference type="PANTHER" id="PTHR22911">
    <property type="entry name" value="ACYL-MALONYL CONDENSING ENZYME-RELATED"/>
    <property type="match status" value="1"/>
</dbReference>
<protein>
    <submittedName>
        <fullName evidence="8">Multidrug transporter</fullName>
    </submittedName>
</protein>
<dbReference type="AlphaFoldDB" id="A0A1B2EAC2"/>
<evidence type="ECO:0000256" key="5">
    <source>
        <dbReference type="ARBA" id="ARBA00023136"/>
    </source>
</evidence>
<evidence type="ECO:0000256" key="3">
    <source>
        <dbReference type="ARBA" id="ARBA00022692"/>
    </source>
</evidence>
<evidence type="ECO:0000259" key="7">
    <source>
        <dbReference type="Pfam" id="PF00892"/>
    </source>
</evidence>
<organism evidence="8">
    <name type="scientific">Microvirga ossetica</name>
    <dbReference type="NCBI Taxonomy" id="1882682"/>
    <lineage>
        <taxon>Bacteria</taxon>
        <taxon>Pseudomonadati</taxon>
        <taxon>Pseudomonadota</taxon>
        <taxon>Alphaproteobacteria</taxon>
        <taxon>Hyphomicrobiales</taxon>
        <taxon>Methylobacteriaceae</taxon>
        <taxon>Microvirga</taxon>
    </lineage>
</organism>
<keyword evidence="3 6" id="KW-0812">Transmembrane</keyword>
<feature type="transmembrane region" description="Helical" evidence="6">
    <location>
        <begin position="79"/>
        <end position="97"/>
    </location>
</feature>
<sequence length="294" mass="31651">MRPQDDLKGRHVANRQGAIYALADMVLVVTSMGVIKQAGATIPPVQLVFFRAIVGLLLVAPLIWRYRSEVFNSRQMRGHLGRVLCSTLSLSCNYAAIAALPLTLVTVIGFTRPFVILGLAAMLLGERILPRHWISSGICFASVIFMVSPSSMSWDWGLLAALGTVVFGSLSVIQIRRLTGEHAVVLMVFYTLGLAVLTAVPASLVWASPTPSDIPSFLIIGLLAQVGQFCFLRSHQLAEASILAPLSYVVIIFSSIADYLYFGIVPTLSLISGSLAIVAAVLLGTRGGGWRGRR</sequence>
<feature type="transmembrane region" description="Helical" evidence="6">
    <location>
        <begin position="132"/>
        <end position="150"/>
    </location>
</feature>
<comment type="subcellular location">
    <subcellularLocation>
        <location evidence="1">Membrane</location>
        <topology evidence="1">Multi-pass membrane protein</topology>
    </subcellularLocation>
</comment>
<gene>
    <name evidence="8" type="ORF">BB934_00480</name>
</gene>
<evidence type="ECO:0000256" key="1">
    <source>
        <dbReference type="ARBA" id="ARBA00004141"/>
    </source>
</evidence>
<feature type="transmembrane region" description="Helical" evidence="6">
    <location>
        <begin position="214"/>
        <end position="231"/>
    </location>
</feature>
<proteinExistence type="inferred from homology"/>
<accession>A0A1B2EAC2</accession>
<dbReference type="Pfam" id="PF00892">
    <property type="entry name" value="EamA"/>
    <property type="match status" value="2"/>
</dbReference>
<dbReference type="InterPro" id="IPR000620">
    <property type="entry name" value="EamA_dom"/>
</dbReference>
<dbReference type="RefSeq" id="WP_099507863.1">
    <property type="nucleotide sequence ID" value="NZ_CP016616.1"/>
</dbReference>
<feature type="transmembrane region" description="Helical" evidence="6">
    <location>
        <begin position="156"/>
        <end position="173"/>
    </location>
</feature>
<feature type="transmembrane region" description="Helical" evidence="6">
    <location>
        <begin position="268"/>
        <end position="285"/>
    </location>
</feature>
<dbReference type="EMBL" id="CP016616">
    <property type="protein sequence ID" value="ANY76879.1"/>
    <property type="molecule type" value="Genomic_DNA"/>
</dbReference>
<feature type="domain" description="EamA" evidence="7">
    <location>
        <begin position="156"/>
        <end position="283"/>
    </location>
</feature>
<evidence type="ECO:0000256" key="6">
    <source>
        <dbReference type="SAM" id="Phobius"/>
    </source>
</evidence>
<dbReference type="KEGG" id="moc:BB934_00480"/>
<evidence type="ECO:0000256" key="4">
    <source>
        <dbReference type="ARBA" id="ARBA00022989"/>
    </source>
</evidence>
<evidence type="ECO:0000256" key="2">
    <source>
        <dbReference type="ARBA" id="ARBA00009853"/>
    </source>
</evidence>
<feature type="transmembrane region" description="Helical" evidence="6">
    <location>
        <begin position="17"/>
        <end position="35"/>
    </location>
</feature>
<evidence type="ECO:0000313" key="8">
    <source>
        <dbReference type="EMBL" id="ANY76879.1"/>
    </source>
</evidence>
<dbReference type="InterPro" id="IPR037185">
    <property type="entry name" value="EmrE-like"/>
</dbReference>
<feature type="transmembrane region" description="Helical" evidence="6">
    <location>
        <begin position="185"/>
        <end position="208"/>
    </location>
</feature>
<feature type="domain" description="EamA" evidence="7">
    <location>
        <begin position="17"/>
        <end position="147"/>
    </location>
</feature>
<dbReference type="PANTHER" id="PTHR22911:SF6">
    <property type="entry name" value="SOLUTE CARRIER FAMILY 35 MEMBER G1"/>
    <property type="match status" value="1"/>
</dbReference>